<dbReference type="Gene3D" id="3.40.50.300">
    <property type="entry name" value="P-loop containing nucleotide triphosphate hydrolases"/>
    <property type="match status" value="2"/>
</dbReference>
<dbReference type="InterPro" id="IPR014001">
    <property type="entry name" value="Helicase_ATP-bd"/>
</dbReference>
<dbReference type="PANTHER" id="PTHR10887">
    <property type="entry name" value="DNA2/NAM7 HELICASE FAMILY"/>
    <property type="match status" value="1"/>
</dbReference>
<dbReference type="PANTHER" id="PTHR10887:SF495">
    <property type="entry name" value="HELICASE SENATAXIN ISOFORM X1-RELATED"/>
    <property type="match status" value="1"/>
</dbReference>
<reference evidence="3" key="1">
    <citation type="submission" date="2021-02" db="EMBL/GenBank/DDBJ databases">
        <authorList>
            <person name="Dougan E. K."/>
            <person name="Rhodes N."/>
            <person name="Thang M."/>
            <person name="Chan C."/>
        </authorList>
    </citation>
    <scope>NUCLEOTIDE SEQUENCE</scope>
</reference>
<dbReference type="InterPro" id="IPR041679">
    <property type="entry name" value="DNA2/NAM7-like_C"/>
</dbReference>
<dbReference type="CDD" id="cd17934">
    <property type="entry name" value="DEXXQc_Upf1-like"/>
    <property type="match status" value="1"/>
</dbReference>
<dbReference type="SMART" id="SM00487">
    <property type="entry name" value="DEXDc"/>
    <property type="match status" value="1"/>
</dbReference>
<dbReference type="EMBL" id="CAJNIZ010011694">
    <property type="protein sequence ID" value="CAE7323452.1"/>
    <property type="molecule type" value="Genomic_DNA"/>
</dbReference>
<dbReference type="InterPro" id="IPR027417">
    <property type="entry name" value="P-loop_NTPase"/>
</dbReference>
<dbReference type="InterPro" id="IPR041677">
    <property type="entry name" value="DNA2/NAM7_AAA_11"/>
</dbReference>
<dbReference type="SUPFAM" id="SSF52540">
    <property type="entry name" value="P-loop containing nucleoside triphosphate hydrolases"/>
    <property type="match status" value="1"/>
</dbReference>
<dbReference type="GO" id="GO:0003678">
    <property type="term" value="F:DNA helicase activity"/>
    <property type="evidence" value="ECO:0007669"/>
    <property type="project" value="UniProtKB-EC"/>
</dbReference>
<dbReference type="Proteomes" id="UP000649617">
    <property type="component" value="Unassembled WGS sequence"/>
</dbReference>
<dbReference type="InterPro" id="IPR047187">
    <property type="entry name" value="SF1_C_Upf1"/>
</dbReference>
<dbReference type="OrthoDB" id="6513042at2759"/>
<feature type="domain" description="Helicase ATP-binding" evidence="2">
    <location>
        <begin position="378"/>
        <end position="717"/>
    </location>
</feature>
<accession>A0A812NM75</accession>
<name>A0A812NM75_SYMPI</name>
<evidence type="ECO:0000313" key="3">
    <source>
        <dbReference type="EMBL" id="CAE7323452.1"/>
    </source>
</evidence>
<evidence type="ECO:0000313" key="4">
    <source>
        <dbReference type="Proteomes" id="UP000649617"/>
    </source>
</evidence>
<gene>
    <name evidence="3" type="primary">SEN1</name>
    <name evidence="3" type="ORF">SPIL2461_LOCUS7477</name>
</gene>
<comment type="caution">
    <text evidence="3">The sequence shown here is derived from an EMBL/GenBank/DDBJ whole genome shotgun (WGS) entry which is preliminary data.</text>
</comment>
<protein>
    <submittedName>
        <fullName evidence="3">SEN1 protein</fullName>
    </submittedName>
</protein>
<dbReference type="CDD" id="cd18808">
    <property type="entry name" value="SF1_C_Upf1"/>
    <property type="match status" value="1"/>
</dbReference>
<dbReference type="Pfam" id="PF13086">
    <property type="entry name" value="AAA_11"/>
    <property type="match status" value="1"/>
</dbReference>
<proteinExistence type="predicted"/>
<organism evidence="3 4">
    <name type="scientific">Symbiodinium pilosum</name>
    <name type="common">Dinoflagellate</name>
    <dbReference type="NCBI Taxonomy" id="2952"/>
    <lineage>
        <taxon>Eukaryota</taxon>
        <taxon>Sar</taxon>
        <taxon>Alveolata</taxon>
        <taxon>Dinophyceae</taxon>
        <taxon>Suessiales</taxon>
        <taxon>Symbiodiniaceae</taxon>
        <taxon>Symbiodinium</taxon>
    </lineage>
</organism>
<dbReference type="Pfam" id="PF13087">
    <property type="entry name" value="AAA_12"/>
    <property type="match status" value="1"/>
</dbReference>
<evidence type="ECO:0000256" key="1">
    <source>
        <dbReference type="ARBA" id="ARBA00048432"/>
    </source>
</evidence>
<comment type="catalytic activity">
    <reaction evidence="1">
        <text>ATP + H2O = ADP + phosphate + H(+)</text>
        <dbReference type="Rhea" id="RHEA:13065"/>
        <dbReference type="ChEBI" id="CHEBI:15377"/>
        <dbReference type="ChEBI" id="CHEBI:15378"/>
        <dbReference type="ChEBI" id="CHEBI:30616"/>
        <dbReference type="ChEBI" id="CHEBI:43474"/>
        <dbReference type="ChEBI" id="CHEBI:456216"/>
        <dbReference type="EC" id="3.6.4.12"/>
    </reaction>
    <physiologicalReaction direction="left-to-right" evidence="1">
        <dbReference type="Rhea" id="RHEA:13066"/>
    </physiologicalReaction>
</comment>
<dbReference type="InterPro" id="IPR045055">
    <property type="entry name" value="DNA2/NAM7-like"/>
</dbReference>
<keyword evidence="4" id="KW-1185">Reference proteome</keyword>
<evidence type="ECO:0000259" key="2">
    <source>
        <dbReference type="SMART" id="SM00487"/>
    </source>
</evidence>
<sequence>MLLDLLDYSTEEAGDRLTMAYQPPDHGDDATYRDRYAVAMIAEELAMAWTQGHPGEVWGALVTAASEECGKGDNAWETLRPLREAIKKGPQQQRADEGIALTVAIARLREPGPLLADNGKYHVVERPDHRLEIVGFDSKLEILLDGETGLPLSAKVHTVPARSAGWAARYSTLSFPGTVTLTAGDKGFSGFEALREALARPKAATDEIAPSVLALPHRPDTGGGTRFPVARFWQETITVEEDLQPEVTLSEAAKETGERFRIMLSCQEVVDWDAMEIANGSAIKITWNGELVGLVDQDRSRRNTIVVRDARNFRRLAAGDTLRLHASDDLSSFRRRSQAVERVLTGRSQIGNLISYFDPEARIEPLRVASEIPEDALETYGLNADQSEAMQHLWQFGPVGLLQGPPGTGKTKFIAAFVHWALNGGKLNNVLVLSQSHEAVNTAAERVLGVFGKLGGDLDMLRVGRYDKISPQLRKYHSQAVQDRYRELFRADITARISAVAKRLGLPAAFVREGQEVEATYATLVRRMFYARRDIADSATDDVVTAARRSLGALEQAFYKILDADGVEREGTPEEILEELREEVARSHMVSDVDAQERLTGLSAMSRDWIAGLGGRHRNLEEFLARSRNLVSGTCVGIGRHDLRIERSVFDLVIIDEAARCTPSELAVAMQSGKRVLLVGDHRQLPPLFGHELMKEVRSRIAGVTPRELRRSDFERAFGSSYGKGVARTLKRQYRMAQEISDLISENFYTGQGLYAERPTPDQIYDQLPAPFDHQVAWVDTSSGGQEGESGHSFTNRREAHTVIELLRALSAKEEFLAAAPETLELEPEEALIGVICMYAQQANLIEELLTSSGLPASFRSMVRVDTVDAYQGKENRIIIISLVRNNPDSSMGHVRSDNRINVALSRAMDRLVIVGSVRMFERKGNPLSPVLKSLRQRQLDGPGPQSVLIDELSFAVRATKFRLAATLMKRTIIPLATEFALRLIRLIPGVTAEDLAAFFGFREAEVRVLIQDMLETSLVLERDGRFQLSAKGLEAVSPLGDVELFAAEEVSAQMVLDLIAFAPIEEAELDKALIKCVPELPLPDRQRAANALSEAPRAFEYHFQEWTQRFRKRSDDMRFRSVEDVQQIRSLSVPIAVPINYRLDEPSGAEADFSALRQIGIPNSRNTLIASLSAEIQRIGASNDADWSFKTLADIDGGVFSRLGLDDLSGVPSWIRSVVAAGTPDNDAHTIPILGSVVGERTKVGLVEWVTRLASRSNPGPLFWLPPQLDHWGRSVAFDSLVRELRGVLPDGITLLMRTDKSELERRRIVRHFGPSEEHIRFDRCLGPKISTLGALEIVVQPGSFAMALVHSADPRTGYPLPVGYLSTDAFVVKELTYYLGGLLQDIDSSSVIWRRAAESNEHAFDDSMGSLWPRLAKVSI</sequence>